<dbReference type="GO" id="GO:1902660">
    <property type="term" value="P:negative regulation of glucose mediated signaling pathway"/>
    <property type="evidence" value="ECO:0007669"/>
    <property type="project" value="TreeGrafter"/>
</dbReference>
<proteinExistence type="predicted"/>
<dbReference type="GO" id="GO:0004115">
    <property type="term" value="F:3',5'-cyclic-AMP phosphodiesterase activity"/>
    <property type="evidence" value="ECO:0007669"/>
    <property type="project" value="InterPro"/>
</dbReference>
<gene>
    <name evidence="2" type="ORF">SISNIDRAFT_5263</name>
</gene>
<protein>
    <submittedName>
        <fullName evidence="2">Cyclic-AMP phosphodiesterase</fullName>
    </submittedName>
</protein>
<organism evidence="2 3">
    <name type="scientific">Sistotremastrum niveocremeum HHB9708</name>
    <dbReference type="NCBI Taxonomy" id="1314777"/>
    <lineage>
        <taxon>Eukaryota</taxon>
        <taxon>Fungi</taxon>
        <taxon>Dikarya</taxon>
        <taxon>Basidiomycota</taxon>
        <taxon>Agaricomycotina</taxon>
        <taxon>Agaricomycetes</taxon>
        <taxon>Sistotremastrales</taxon>
        <taxon>Sistotremastraceae</taxon>
        <taxon>Sertulicium</taxon>
        <taxon>Sertulicium niveocremeum</taxon>
    </lineage>
</organism>
<dbReference type="GO" id="GO:0006198">
    <property type="term" value="P:cAMP catabolic process"/>
    <property type="evidence" value="ECO:0007669"/>
    <property type="project" value="InterPro"/>
</dbReference>
<keyword evidence="3" id="KW-1185">Reference proteome</keyword>
<evidence type="ECO:0000256" key="1">
    <source>
        <dbReference type="SAM" id="MobiDB-lite"/>
    </source>
</evidence>
<dbReference type="PANTHER" id="PTHR28283:SF1">
    <property type="entry name" value="3',5'-CYCLIC-NUCLEOTIDE PHOSPHODIESTERASE 1"/>
    <property type="match status" value="1"/>
</dbReference>
<dbReference type="InterPro" id="IPR036866">
    <property type="entry name" value="RibonucZ/Hydroxyglut_hydro"/>
</dbReference>
<feature type="region of interest" description="Disordered" evidence="1">
    <location>
        <begin position="273"/>
        <end position="299"/>
    </location>
</feature>
<dbReference type="STRING" id="1314777.A0A165AFX5"/>
<dbReference type="GO" id="GO:0047555">
    <property type="term" value="F:3',5'-cyclic-GMP phosphodiesterase activity"/>
    <property type="evidence" value="ECO:0007669"/>
    <property type="project" value="TreeGrafter"/>
</dbReference>
<dbReference type="Gene3D" id="3.60.15.10">
    <property type="entry name" value="Ribonuclease Z/Hydroxyacylglutathione hydrolase-like"/>
    <property type="match status" value="1"/>
</dbReference>
<dbReference type="Pfam" id="PF02112">
    <property type="entry name" value="PDEase_II"/>
    <property type="match status" value="1"/>
</dbReference>
<dbReference type="PRINTS" id="PR00388">
    <property type="entry name" value="PDIESTERASE2"/>
</dbReference>
<dbReference type="CDD" id="cd07735">
    <property type="entry name" value="class_II_PDE_MBL-fold"/>
    <property type="match status" value="1"/>
</dbReference>
<feature type="compositionally biased region" description="Polar residues" evidence="1">
    <location>
        <begin position="275"/>
        <end position="288"/>
    </location>
</feature>
<reference evidence="2 3" key="1">
    <citation type="journal article" date="2016" name="Mol. Biol. Evol.">
        <title>Comparative Genomics of Early-Diverging Mushroom-Forming Fungi Provides Insights into the Origins of Lignocellulose Decay Capabilities.</title>
        <authorList>
            <person name="Nagy L.G."/>
            <person name="Riley R."/>
            <person name="Tritt A."/>
            <person name="Adam C."/>
            <person name="Daum C."/>
            <person name="Floudas D."/>
            <person name="Sun H."/>
            <person name="Yadav J.S."/>
            <person name="Pangilinan J."/>
            <person name="Larsson K.H."/>
            <person name="Matsuura K."/>
            <person name="Barry K."/>
            <person name="Labutti K."/>
            <person name="Kuo R."/>
            <person name="Ohm R.A."/>
            <person name="Bhattacharya S.S."/>
            <person name="Shirouzu T."/>
            <person name="Yoshinaga Y."/>
            <person name="Martin F.M."/>
            <person name="Grigoriev I.V."/>
            <person name="Hibbett D.S."/>
        </authorList>
    </citation>
    <scope>NUCLEOTIDE SEQUENCE [LARGE SCALE GENOMIC DNA]</scope>
    <source>
        <strain evidence="2 3">HHB9708</strain>
    </source>
</reference>
<dbReference type="Proteomes" id="UP000076722">
    <property type="component" value="Unassembled WGS sequence"/>
</dbReference>
<dbReference type="AlphaFoldDB" id="A0A165AFX5"/>
<accession>A0A165AFX5</accession>
<dbReference type="PANTHER" id="PTHR28283">
    <property type="entry name" value="3',5'-CYCLIC-NUCLEOTIDE PHOSPHODIESTERASE 1"/>
    <property type="match status" value="1"/>
</dbReference>
<dbReference type="OrthoDB" id="258495at2759"/>
<dbReference type="EMBL" id="KV419394">
    <property type="protein sequence ID" value="KZS98937.1"/>
    <property type="molecule type" value="Genomic_DNA"/>
</dbReference>
<evidence type="ECO:0000313" key="2">
    <source>
        <dbReference type="EMBL" id="KZS98937.1"/>
    </source>
</evidence>
<dbReference type="SUPFAM" id="SSF56281">
    <property type="entry name" value="Metallo-hydrolase/oxidoreductase"/>
    <property type="match status" value="1"/>
</dbReference>
<name>A0A165AFX5_9AGAM</name>
<evidence type="ECO:0000313" key="3">
    <source>
        <dbReference type="Proteomes" id="UP000076722"/>
    </source>
</evidence>
<dbReference type="InterPro" id="IPR000396">
    <property type="entry name" value="Pdiesterase2"/>
</dbReference>
<sequence>MSSFELVVVGSGGGPLETNLSCYLFKEYDSDWDKGIIALEAGSGLGALSVLLKDNPDLLGDLGRASKSSVGAANVFDRVHSFLITHAHLDHVGSLVLSAGSYKGPRKKVISSQEVLEFIESVFQDKVWPKLATWNPHDPPFNYLLSSIEVGERYHKITTNISVRAMPLSHGTTVSLQPYQSLAFFVRHNVTKREFLFFGDVEPDSHSQKATTKAVFRAAAPLIVAKQLNTIFLECSYPIGRSDDLLFGHLSPIHFVDELRSLAQEVSELKAIAHSAQSTEPRSNSQPPQKRRRSLAPDSVACEDSLEGVCVYVIHCKEPMEEMDDPRPIAQFIVAQINCLLEEFNLGVRVMAAEQGMRILI</sequence>